<evidence type="ECO:0000313" key="3">
    <source>
        <dbReference type="EMBL" id="QCE14211.1"/>
    </source>
</evidence>
<gene>
    <name evidence="2" type="ORF">DEO72_LG11g1209</name>
    <name evidence="3" type="ORF">DEO72_LG11g1210</name>
</gene>
<dbReference type="AlphaFoldDB" id="A0A4D6NKC7"/>
<name>A0A4D6NKC7_VIGUN</name>
<dbReference type="EMBL" id="CP039355">
    <property type="protein sequence ID" value="QCE14211.1"/>
    <property type="molecule type" value="Genomic_DNA"/>
</dbReference>
<accession>A0A4D6NKC7</accession>
<keyword evidence="4" id="KW-1185">Reference proteome</keyword>
<keyword evidence="1" id="KW-0175">Coiled coil</keyword>
<reference evidence="2 4" key="1">
    <citation type="submission" date="2019-04" db="EMBL/GenBank/DDBJ databases">
        <title>An improved genome assembly and genetic linkage map for asparagus bean, Vigna unguiculata ssp. sesquipedialis.</title>
        <authorList>
            <person name="Xia Q."/>
            <person name="Zhang R."/>
            <person name="Dong Y."/>
        </authorList>
    </citation>
    <scope>NUCLEOTIDE SEQUENCE [LARGE SCALE GENOMIC DNA]</scope>
    <source>
        <tissue evidence="2">Leaf</tissue>
    </source>
</reference>
<evidence type="ECO:0000256" key="1">
    <source>
        <dbReference type="SAM" id="Coils"/>
    </source>
</evidence>
<organism evidence="2 4">
    <name type="scientific">Vigna unguiculata</name>
    <name type="common">Cowpea</name>
    <dbReference type="NCBI Taxonomy" id="3917"/>
    <lineage>
        <taxon>Eukaryota</taxon>
        <taxon>Viridiplantae</taxon>
        <taxon>Streptophyta</taxon>
        <taxon>Embryophyta</taxon>
        <taxon>Tracheophyta</taxon>
        <taxon>Spermatophyta</taxon>
        <taxon>Magnoliopsida</taxon>
        <taxon>eudicotyledons</taxon>
        <taxon>Gunneridae</taxon>
        <taxon>Pentapetalae</taxon>
        <taxon>rosids</taxon>
        <taxon>fabids</taxon>
        <taxon>Fabales</taxon>
        <taxon>Fabaceae</taxon>
        <taxon>Papilionoideae</taxon>
        <taxon>50 kb inversion clade</taxon>
        <taxon>NPAAA clade</taxon>
        <taxon>indigoferoid/millettioid clade</taxon>
        <taxon>Phaseoleae</taxon>
        <taxon>Vigna</taxon>
    </lineage>
</organism>
<protein>
    <submittedName>
        <fullName evidence="2">Uncharacterized protein</fullName>
    </submittedName>
</protein>
<dbReference type="Proteomes" id="UP000501690">
    <property type="component" value="Linkage Group LG11"/>
</dbReference>
<evidence type="ECO:0000313" key="2">
    <source>
        <dbReference type="EMBL" id="QCE14210.1"/>
    </source>
</evidence>
<dbReference type="EMBL" id="CP039355">
    <property type="protein sequence ID" value="QCE14210.1"/>
    <property type="molecule type" value="Genomic_DNA"/>
</dbReference>
<proteinExistence type="predicted"/>
<sequence>MVVVGPSGKEVFLELRRKKLEEEKRKGGIEVSLSSKEAEIVSAMHPKTVLYALNEFHARAMRELAEANNRRQEVSVQLGNVKNERSQLLAERNVLKARCRDFEKKDEDSQAALERLEEELAAEKKESTKKAGQIYQLEGYVMSQHEEGFYKAMRQASHYFNFDMGGERFDIDKDVYEGSVITVGNRNLVLLLRIELLLCIFWFYKLFVELWLFTFWTCSNAHCEGGHKVYSATSGRDVLGNSWPGCTRPLLARMVFSFVPSDP</sequence>
<feature type="coiled-coil region" evidence="1">
    <location>
        <begin position="57"/>
        <end position="133"/>
    </location>
</feature>
<evidence type="ECO:0000313" key="4">
    <source>
        <dbReference type="Proteomes" id="UP000501690"/>
    </source>
</evidence>